<protein>
    <submittedName>
        <fullName evidence="3">Uncharacterized protein</fullName>
    </submittedName>
</protein>
<dbReference type="Proteomes" id="UP000245942">
    <property type="component" value="Unassembled WGS sequence"/>
</dbReference>
<dbReference type="EMBL" id="KZ819327">
    <property type="protein sequence ID" value="PWN20701.1"/>
    <property type="molecule type" value="Genomic_DNA"/>
</dbReference>
<dbReference type="OrthoDB" id="3361334at2759"/>
<evidence type="ECO:0000256" key="2">
    <source>
        <dbReference type="SAM" id="SignalP"/>
    </source>
</evidence>
<reference evidence="3 4" key="1">
    <citation type="journal article" date="2018" name="Mol. Biol. Evol.">
        <title>Broad Genomic Sampling Reveals a Smut Pathogenic Ancestry of the Fungal Clade Ustilaginomycotina.</title>
        <authorList>
            <person name="Kijpornyongpan T."/>
            <person name="Mondo S.J."/>
            <person name="Barry K."/>
            <person name="Sandor L."/>
            <person name="Lee J."/>
            <person name="Lipzen A."/>
            <person name="Pangilinan J."/>
            <person name="LaButti K."/>
            <person name="Hainaut M."/>
            <person name="Henrissat B."/>
            <person name="Grigoriev I.V."/>
            <person name="Spatafora J.W."/>
            <person name="Aime M.C."/>
        </authorList>
    </citation>
    <scope>NUCLEOTIDE SEQUENCE [LARGE SCALE GENOMIC DNA]</scope>
    <source>
        <strain evidence="3 4">MCA 4718</strain>
    </source>
</reference>
<gene>
    <name evidence="3" type="ORF">BCV69DRAFT_312652</name>
</gene>
<keyword evidence="1" id="KW-0472">Membrane</keyword>
<accession>A0A316U8A4</accession>
<name>A0A316U8A4_9BASI</name>
<dbReference type="GeneID" id="37016686"/>
<evidence type="ECO:0000313" key="4">
    <source>
        <dbReference type="Proteomes" id="UP000245942"/>
    </source>
</evidence>
<dbReference type="AlphaFoldDB" id="A0A316U8A4"/>
<feature type="chain" id="PRO_5016411900" evidence="2">
    <location>
        <begin position="30"/>
        <end position="114"/>
    </location>
</feature>
<feature type="transmembrane region" description="Helical" evidence="1">
    <location>
        <begin position="63"/>
        <end position="82"/>
    </location>
</feature>
<keyword evidence="2" id="KW-0732">Signal</keyword>
<feature type="signal peptide" evidence="2">
    <location>
        <begin position="1"/>
        <end position="29"/>
    </location>
</feature>
<keyword evidence="4" id="KW-1185">Reference proteome</keyword>
<dbReference type="RefSeq" id="XP_025347861.1">
    <property type="nucleotide sequence ID" value="XM_025494952.1"/>
</dbReference>
<keyword evidence="1" id="KW-1133">Transmembrane helix</keyword>
<organism evidence="3 4">
    <name type="scientific">Pseudomicrostroma glucosiphilum</name>
    <dbReference type="NCBI Taxonomy" id="1684307"/>
    <lineage>
        <taxon>Eukaryota</taxon>
        <taxon>Fungi</taxon>
        <taxon>Dikarya</taxon>
        <taxon>Basidiomycota</taxon>
        <taxon>Ustilaginomycotina</taxon>
        <taxon>Exobasidiomycetes</taxon>
        <taxon>Microstromatales</taxon>
        <taxon>Microstromatales incertae sedis</taxon>
        <taxon>Pseudomicrostroma</taxon>
    </lineage>
</organism>
<evidence type="ECO:0000313" key="3">
    <source>
        <dbReference type="EMBL" id="PWN20701.1"/>
    </source>
</evidence>
<keyword evidence="1" id="KW-0812">Transmembrane</keyword>
<evidence type="ECO:0000256" key="1">
    <source>
        <dbReference type="SAM" id="Phobius"/>
    </source>
</evidence>
<sequence>MACPVNHPLFHALVFLIGILVVLSRYVRADGILSVPPHGNFDFDFGFAATGTSSTGDLVDSDWVETMLSLTGGVGAGILLMVRRRGSKGRSIGERSATRHGLAWQHELGDLLVT</sequence>
<proteinExistence type="predicted"/>